<name>A0ABQ6LY46_9GAMM</name>
<evidence type="ECO:0000313" key="2">
    <source>
        <dbReference type="EMBL" id="GMG87000.1"/>
    </source>
</evidence>
<dbReference type="Gene3D" id="3.40.50.1820">
    <property type="entry name" value="alpha/beta hydrolase"/>
    <property type="match status" value="1"/>
</dbReference>
<organism evidence="2 3">
    <name type="scientific">Biformimicrobium ophioploci</name>
    <dbReference type="NCBI Taxonomy" id="3036711"/>
    <lineage>
        <taxon>Bacteria</taxon>
        <taxon>Pseudomonadati</taxon>
        <taxon>Pseudomonadota</taxon>
        <taxon>Gammaproteobacteria</taxon>
        <taxon>Cellvibrionales</taxon>
        <taxon>Microbulbiferaceae</taxon>
        <taxon>Biformimicrobium</taxon>
    </lineage>
</organism>
<protein>
    <recommendedName>
        <fullName evidence="1">KANL3/Tex30 alpha/beta hydrolase-like domain-containing protein</fullName>
    </recommendedName>
</protein>
<sequence length="214" mass="23596">MQNVDWLIDRPQAVRAWYLFAHGAGAPMDSTFMGEIASLLCARGIGVARFEFPYMAQRRHGGKKRPPEKVDKLVLQYGAALQAFLDGPEFAGEPVFIGGKSMGGRIAAMLAGSALPEPVRGVCCLGYPFHPQGKPDTLRLEPLNACRLPVLVVQGTRDRLGNREEVDQYPLSDRMRCHWLADGDHDLKPRRQSGYSHAQHLAETADAIVNFTQG</sequence>
<dbReference type="SUPFAM" id="SSF53474">
    <property type="entry name" value="alpha/beta-Hydrolases"/>
    <property type="match status" value="1"/>
</dbReference>
<dbReference type="InterPro" id="IPR046879">
    <property type="entry name" value="KANL3/Tex30_Abhydrolase"/>
</dbReference>
<evidence type="ECO:0000259" key="1">
    <source>
        <dbReference type="Pfam" id="PF20408"/>
    </source>
</evidence>
<dbReference type="Proteomes" id="UP001224392">
    <property type="component" value="Unassembled WGS sequence"/>
</dbReference>
<proteinExistence type="predicted"/>
<dbReference type="Pfam" id="PF20408">
    <property type="entry name" value="Abhydrolase_11"/>
    <property type="match status" value="1"/>
</dbReference>
<accession>A0ABQ6LY46</accession>
<dbReference type="PANTHER" id="PTHR13136:SF11">
    <property type="entry name" value="TESTIS-EXPRESSED PROTEIN 30"/>
    <property type="match status" value="1"/>
</dbReference>
<feature type="domain" description="KANL3/Tex30 alpha/beta hydrolase-like" evidence="1">
    <location>
        <begin position="16"/>
        <end position="212"/>
    </location>
</feature>
<dbReference type="EMBL" id="BSYJ01000002">
    <property type="protein sequence ID" value="GMG87000.1"/>
    <property type="molecule type" value="Genomic_DNA"/>
</dbReference>
<dbReference type="PANTHER" id="PTHR13136">
    <property type="entry name" value="TESTIS DEVELOPMENT PROTEIN PRTD"/>
    <property type="match status" value="1"/>
</dbReference>
<reference evidence="2 3" key="1">
    <citation type="submission" date="2023-04" db="EMBL/GenBank/DDBJ databases">
        <title>Marinobulbifer ophiurae gen. nov., sp. Nov., isolate from tissue of brittle star Ophioplocus japonicus.</title>
        <authorList>
            <person name="Kawano K."/>
            <person name="Sawayama S."/>
            <person name="Nakagawa S."/>
        </authorList>
    </citation>
    <scope>NUCLEOTIDE SEQUENCE [LARGE SCALE GENOMIC DNA]</scope>
    <source>
        <strain evidence="2 3">NKW57</strain>
    </source>
</reference>
<dbReference type="InterPro" id="IPR029058">
    <property type="entry name" value="AB_hydrolase_fold"/>
</dbReference>
<comment type="caution">
    <text evidence="2">The sequence shown here is derived from an EMBL/GenBank/DDBJ whole genome shotgun (WGS) entry which is preliminary data.</text>
</comment>
<dbReference type="InterPro" id="IPR026555">
    <property type="entry name" value="NSL3/Tex30"/>
</dbReference>
<gene>
    <name evidence="2" type="ORF">MNKW57_13210</name>
</gene>
<keyword evidence="3" id="KW-1185">Reference proteome</keyword>
<evidence type="ECO:0000313" key="3">
    <source>
        <dbReference type="Proteomes" id="UP001224392"/>
    </source>
</evidence>